<keyword evidence="2" id="KW-0547">Nucleotide-binding</keyword>
<dbReference type="AlphaFoldDB" id="T1AVK2"/>
<keyword evidence="3" id="KW-0378">Hydrolase</keyword>
<organism evidence="5">
    <name type="scientific">mine drainage metagenome</name>
    <dbReference type="NCBI Taxonomy" id="410659"/>
    <lineage>
        <taxon>unclassified sequences</taxon>
        <taxon>metagenomes</taxon>
        <taxon>ecological metagenomes</taxon>
    </lineage>
</organism>
<dbReference type="GO" id="GO:0005525">
    <property type="term" value="F:GTP binding"/>
    <property type="evidence" value="ECO:0007669"/>
    <property type="project" value="UniProtKB-KW"/>
</dbReference>
<dbReference type="SUPFAM" id="SSF52540">
    <property type="entry name" value="P-loop containing nucleoside triphosphate hydrolases"/>
    <property type="match status" value="1"/>
</dbReference>
<dbReference type="InterPro" id="IPR027417">
    <property type="entry name" value="P-loop_NTPase"/>
</dbReference>
<sequence length="197" mass="22283">MSEFNLGPNGAQIVASDLIIENAELIKSAIEMYEDYYVIFDTPGQIELFSFRPSSPLIVDILSEGQAMIAFVADSIIESTPSGFISQKLLYGSIMSRFFKPSMFLLNKTDLITDEELQKIESWENSTDALNEDFMNEKQALNKQYFLSILSAFKESGLMTKIHKISSKNMTGLEDVYADMSLYFTGGEDYDTLYKDE</sequence>
<accession>T1AVK2</accession>
<dbReference type="InterPro" id="IPR004130">
    <property type="entry name" value="Gpn"/>
</dbReference>
<dbReference type="Gene3D" id="3.40.50.300">
    <property type="entry name" value="P-loop containing nucleotide triphosphate hydrolases"/>
    <property type="match status" value="1"/>
</dbReference>
<proteinExistence type="inferred from homology"/>
<comment type="similarity">
    <text evidence="1">Belongs to the GPN-loop GTPase family.</text>
</comment>
<comment type="caution">
    <text evidence="5">The sequence shown here is derived from an EMBL/GenBank/DDBJ whole genome shotgun (WGS) entry which is preliminary data.</text>
</comment>
<dbReference type="PANTHER" id="PTHR21231">
    <property type="entry name" value="XPA-BINDING PROTEIN 1-RELATED"/>
    <property type="match status" value="1"/>
</dbReference>
<dbReference type="Pfam" id="PF03029">
    <property type="entry name" value="ATP_bind_1"/>
    <property type="match status" value="1"/>
</dbReference>
<keyword evidence="4" id="KW-0342">GTP-binding</keyword>
<reference evidence="5" key="2">
    <citation type="journal article" date="2014" name="ISME J.">
        <title>Microbial stratification in low pH oxic and suboxic macroscopic growths along an acid mine drainage.</title>
        <authorList>
            <person name="Mendez-Garcia C."/>
            <person name="Mesa V."/>
            <person name="Sprenger R.R."/>
            <person name="Richter M."/>
            <person name="Diez M.S."/>
            <person name="Solano J."/>
            <person name="Bargiela R."/>
            <person name="Golyshina O.V."/>
            <person name="Manteca A."/>
            <person name="Ramos J.L."/>
            <person name="Gallego J.R."/>
            <person name="Llorente I."/>
            <person name="Martins Dos Santos V.A."/>
            <person name="Jensen O.N."/>
            <person name="Pelaez A.I."/>
            <person name="Sanchez J."/>
            <person name="Ferrer M."/>
        </authorList>
    </citation>
    <scope>NUCLEOTIDE SEQUENCE</scope>
</reference>
<protein>
    <submittedName>
        <fullName evidence="5">GTPase</fullName>
    </submittedName>
</protein>
<evidence type="ECO:0000313" key="5">
    <source>
        <dbReference type="EMBL" id="EQD64646.1"/>
    </source>
</evidence>
<dbReference type="PANTHER" id="PTHR21231:SF8">
    <property type="entry name" value="GPN-LOOP GTPASE 1"/>
    <property type="match status" value="1"/>
</dbReference>
<dbReference type="GO" id="GO:0003924">
    <property type="term" value="F:GTPase activity"/>
    <property type="evidence" value="ECO:0007669"/>
    <property type="project" value="TreeGrafter"/>
</dbReference>
<name>T1AVK2_9ZZZZ</name>
<evidence type="ECO:0000256" key="3">
    <source>
        <dbReference type="ARBA" id="ARBA00022801"/>
    </source>
</evidence>
<evidence type="ECO:0000256" key="4">
    <source>
        <dbReference type="ARBA" id="ARBA00023134"/>
    </source>
</evidence>
<gene>
    <name evidence="5" type="ORF">B1A_08756</name>
</gene>
<dbReference type="EMBL" id="AUZX01006238">
    <property type="protein sequence ID" value="EQD64646.1"/>
    <property type="molecule type" value="Genomic_DNA"/>
</dbReference>
<evidence type="ECO:0000256" key="1">
    <source>
        <dbReference type="ARBA" id="ARBA00005290"/>
    </source>
</evidence>
<reference evidence="5" key="1">
    <citation type="submission" date="2013-08" db="EMBL/GenBank/DDBJ databases">
        <authorList>
            <person name="Mendez C."/>
            <person name="Richter M."/>
            <person name="Ferrer M."/>
            <person name="Sanchez J."/>
        </authorList>
    </citation>
    <scope>NUCLEOTIDE SEQUENCE</scope>
</reference>
<evidence type="ECO:0000256" key="2">
    <source>
        <dbReference type="ARBA" id="ARBA00022741"/>
    </source>
</evidence>